<evidence type="ECO:0000313" key="9">
    <source>
        <dbReference type="EnsemblPlants" id="PNT73348"/>
    </source>
</evidence>
<dbReference type="PANTHER" id="PTHR35323:SF5">
    <property type="entry name" value="ZINC FINGER CCCH DOMAIN-CONTAINING PROTEIN 62"/>
    <property type="match status" value="1"/>
</dbReference>
<dbReference type="PANTHER" id="PTHR35323">
    <property type="entry name" value="SAP DOMAIN-CONTAINING PROTEIN"/>
    <property type="match status" value="1"/>
</dbReference>
<dbReference type="AlphaFoldDB" id="A0A2K2DGD9"/>
<feature type="compositionally biased region" description="Acidic residues" evidence="6">
    <location>
        <begin position="13"/>
        <end position="36"/>
    </location>
</feature>
<dbReference type="GO" id="GO:0008270">
    <property type="term" value="F:zinc ion binding"/>
    <property type="evidence" value="ECO:0007669"/>
    <property type="project" value="UniProtKB-KW"/>
</dbReference>
<protein>
    <recommendedName>
        <fullName evidence="7">C3H1-type domain-containing protein</fullName>
    </recommendedName>
</protein>
<dbReference type="EnsemblPlants" id="PNT73348">
    <property type="protein sequence ID" value="PNT73348"/>
    <property type="gene ID" value="BRADI_2g57336v3"/>
</dbReference>
<evidence type="ECO:0000256" key="2">
    <source>
        <dbReference type="ARBA" id="ARBA00022771"/>
    </source>
</evidence>
<reference evidence="9" key="3">
    <citation type="submission" date="2018-08" db="UniProtKB">
        <authorList>
            <consortium name="EnsemblPlants"/>
        </authorList>
    </citation>
    <scope>IDENTIFICATION</scope>
    <source>
        <strain evidence="9">cv. Bd21</strain>
    </source>
</reference>
<dbReference type="PROSITE" id="PS50103">
    <property type="entry name" value="ZF_C3H1"/>
    <property type="match status" value="1"/>
</dbReference>
<keyword evidence="1 5" id="KW-0479">Metal-binding</keyword>
<dbReference type="STRING" id="15368.A0A2K2DGD9"/>
<evidence type="ECO:0000256" key="3">
    <source>
        <dbReference type="ARBA" id="ARBA00022833"/>
    </source>
</evidence>
<accession>A0A2K2DGD9</accession>
<dbReference type="InterPro" id="IPR036855">
    <property type="entry name" value="Znf_CCCH_sf"/>
</dbReference>
<dbReference type="Gramene" id="PNT73348">
    <property type="protein sequence ID" value="PNT73348"/>
    <property type="gene ID" value="BRADI_2g57336v3"/>
</dbReference>
<feature type="region of interest" description="Disordered" evidence="6">
    <location>
        <begin position="385"/>
        <end position="458"/>
    </location>
</feature>
<dbReference type="ExpressionAtlas" id="A0A2K2DGD9">
    <property type="expression patterns" value="baseline"/>
</dbReference>
<dbReference type="SUPFAM" id="SSF90229">
    <property type="entry name" value="CCCH zinc finger"/>
    <property type="match status" value="1"/>
</dbReference>
<feature type="compositionally biased region" description="Low complexity" evidence="6">
    <location>
        <begin position="449"/>
        <end position="458"/>
    </location>
</feature>
<feature type="region of interest" description="Disordered" evidence="6">
    <location>
        <begin position="550"/>
        <end position="583"/>
    </location>
</feature>
<dbReference type="InterPro" id="IPR000571">
    <property type="entry name" value="Znf_CCCH"/>
</dbReference>
<evidence type="ECO:0000256" key="5">
    <source>
        <dbReference type="PROSITE-ProRule" id="PRU00723"/>
    </source>
</evidence>
<dbReference type="Pfam" id="PF00642">
    <property type="entry name" value="zf-CCCH"/>
    <property type="match status" value="1"/>
</dbReference>
<feature type="compositionally biased region" description="Polar residues" evidence="6">
    <location>
        <begin position="553"/>
        <end position="563"/>
    </location>
</feature>
<reference evidence="8" key="2">
    <citation type="submission" date="2017-06" db="EMBL/GenBank/DDBJ databases">
        <title>WGS assembly of Brachypodium distachyon.</title>
        <authorList>
            <consortium name="The International Brachypodium Initiative"/>
            <person name="Lucas S."/>
            <person name="Harmon-Smith M."/>
            <person name="Lail K."/>
            <person name="Tice H."/>
            <person name="Grimwood J."/>
            <person name="Bruce D."/>
            <person name="Barry K."/>
            <person name="Shu S."/>
            <person name="Lindquist E."/>
            <person name="Wang M."/>
            <person name="Pitluck S."/>
            <person name="Vogel J.P."/>
            <person name="Garvin D.F."/>
            <person name="Mockler T.C."/>
            <person name="Schmutz J."/>
            <person name="Rokhsar D."/>
            <person name="Bevan M.W."/>
        </authorList>
    </citation>
    <scope>NUCLEOTIDE SEQUENCE</scope>
    <source>
        <strain evidence="8">Bd21</strain>
    </source>
</reference>
<evidence type="ECO:0000256" key="1">
    <source>
        <dbReference type="ARBA" id="ARBA00022723"/>
    </source>
</evidence>
<feature type="region of interest" description="Disordered" evidence="6">
    <location>
        <begin position="1"/>
        <end position="73"/>
    </location>
</feature>
<feature type="compositionally biased region" description="Polar residues" evidence="6">
    <location>
        <begin position="319"/>
        <end position="333"/>
    </location>
</feature>
<keyword evidence="3 5" id="KW-0862">Zinc</keyword>
<reference evidence="8 9" key="1">
    <citation type="journal article" date="2010" name="Nature">
        <title>Genome sequencing and analysis of the model grass Brachypodium distachyon.</title>
        <authorList>
            <consortium name="International Brachypodium Initiative"/>
        </authorList>
    </citation>
    <scope>NUCLEOTIDE SEQUENCE [LARGE SCALE GENOMIC DNA]</scope>
    <source>
        <strain evidence="8 9">Bd21</strain>
    </source>
</reference>
<dbReference type="Proteomes" id="UP000008810">
    <property type="component" value="Chromosome 2"/>
</dbReference>
<dbReference type="GeneID" id="100827150"/>
<dbReference type="Pfam" id="PF24766">
    <property type="entry name" value="DUF7699"/>
    <property type="match status" value="1"/>
</dbReference>
<feature type="region of interest" description="Disordered" evidence="6">
    <location>
        <begin position="616"/>
        <end position="688"/>
    </location>
</feature>
<dbReference type="InterPro" id="IPR056116">
    <property type="entry name" value="DUF7699"/>
</dbReference>
<evidence type="ECO:0000313" key="10">
    <source>
        <dbReference type="Proteomes" id="UP000008810"/>
    </source>
</evidence>
<feature type="zinc finger region" description="C3H1-type" evidence="5">
    <location>
        <begin position="720"/>
        <end position="746"/>
    </location>
</feature>
<feature type="region of interest" description="Disordered" evidence="6">
    <location>
        <begin position="470"/>
        <end position="504"/>
    </location>
</feature>
<proteinExistence type="predicted"/>
<dbReference type="EMBL" id="CM000881">
    <property type="protein sequence ID" value="PNT73348.1"/>
    <property type="molecule type" value="Genomic_DNA"/>
</dbReference>
<keyword evidence="2 5" id="KW-0863">Zinc-finger</keyword>
<feature type="region of interest" description="Disordered" evidence="6">
    <location>
        <begin position="304"/>
        <end position="359"/>
    </location>
</feature>
<dbReference type="GO" id="GO:0003677">
    <property type="term" value="F:DNA binding"/>
    <property type="evidence" value="ECO:0007669"/>
    <property type="project" value="UniProtKB-KW"/>
</dbReference>
<dbReference type="RefSeq" id="XP_003567347.1">
    <property type="nucleotide sequence ID" value="XM_003567299.4"/>
</dbReference>
<evidence type="ECO:0000256" key="6">
    <source>
        <dbReference type="SAM" id="MobiDB-lite"/>
    </source>
</evidence>
<dbReference type="KEGG" id="bdi:100827150"/>
<dbReference type="OrthoDB" id="690722at2759"/>
<keyword evidence="4" id="KW-0238">DNA-binding</keyword>
<feature type="compositionally biased region" description="Acidic residues" evidence="6">
    <location>
        <begin position="44"/>
        <end position="54"/>
    </location>
</feature>
<feature type="domain" description="C3H1-type" evidence="7">
    <location>
        <begin position="720"/>
        <end position="746"/>
    </location>
</feature>
<keyword evidence="10" id="KW-1185">Reference proteome</keyword>
<feature type="compositionally biased region" description="Basic and acidic residues" evidence="6">
    <location>
        <begin position="304"/>
        <end position="318"/>
    </location>
</feature>
<organism evidence="8">
    <name type="scientific">Brachypodium distachyon</name>
    <name type="common">Purple false brome</name>
    <name type="synonym">Trachynia distachya</name>
    <dbReference type="NCBI Taxonomy" id="15368"/>
    <lineage>
        <taxon>Eukaryota</taxon>
        <taxon>Viridiplantae</taxon>
        <taxon>Streptophyta</taxon>
        <taxon>Embryophyta</taxon>
        <taxon>Tracheophyta</taxon>
        <taxon>Spermatophyta</taxon>
        <taxon>Magnoliopsida</taxon>
        <taxon>Liliopsida</taxon>
        <taxon>Poales</taxon>
        <taxon>Poaceae</taxon>
        <taxon>BOP clade</taxon>
        <taxon>Pooideae</taxon>
        <taxon>Stipodae</taxon>
        <taxon>Brachypodieae</taxon>
        <taxon>Brachypodium</taxon>
    </lineage>
</organism>
<sequence>MATAAATRADLPPAEDDPLEGEESEEEEEVESDDGSDAASLADLCDEGSDEDPSFDPAADSGPEGEAKLWSGMGRLSISARKERKGSMAPKMGKEDTDLLVMVDKLMRDGQSEKLKVYECKAYLRMHKLRLSGKREVLLCRIREHIEVKNNGAVKYPVSSFVLNCKGDACKGDVVIFEQNIYKRKKGAPRGRGDRGRLCGQRTLCGKRTNAGRIIKESYGTAKQQHTFTIEILWSEGYKPWPPLHPLLIKGRNLYKDKTMRQPWPDEQKRSRVLQEKHARGFIARKSRDVRIHDKEIEKMRRFNRIKENRSKGKEDINQKSSQKPVSTNTVCQRSDEGRIPSLQHGEPGNTMQHHISSKQNPANHLVNQQFPCWQHYNEVLPQEGAMRTSRPESIEHQVPSVQQGEPEKTRQQQILSRPAPAQQIFKHPQQQNNHRPDPAQQMFKPPQEHGNGQQHNLQQGTTKSFSILGQAPGIHLGGPGNARQLQKSPKPTPVRQIMNQAQPPNYQHRNEVILEEAAKKTCRVDSVDHRNGTYHNTDSVKAPCVQHGVSGNAWQQQKSSKPTPIDQIKNLPQSPVHQYQRGVLRQEVTKRTYRVESIAHQNNTYQNTEYHEPAFQPQGAKQQQHKQSDHQRLQPLRPKNQDFSSRNQGEDYHRRRQMTQEQHHTEQRHHWNQYGRRQMAQDQYQPQQIHHQNQQDSWSMNQNHFPHDYQNYQYAQQVPRLKLCRYYQQNLWCPYQENCKFSHGS</sequence>
<gene>
    <name evidence="9" type="primary">LOC100827150</name>
    <name evidence="8" type="ORF">BRADI_2g57336v3</name>
</gene>
<name>A0A2K2DGD9_BRADI</name>
<evidence type="ECO:0000256" key="4">
    <source>
        <dbReference type="ARBA" id="ARBA00023125"/>
    </source>
</evidence>
<evidence type="ECO:0000259" key="7">
    <source>
        <dbReference type="PROSITE" id="PS50103"/>
    </source>
</evidence>
<feature type="compositionally biased region" description="Polar residues" evidence="6">
    <location>
        <begin position="350"/>
        <end position="359"/>
    </location>
</feature>
<evidence type="ECO:0000313" key="8">
    <source>
        <dbReference type="EMBL" id="PNT73348.1"/>
    </source>
</evidence>